<feature type="region of interest" description="Disordered" evidence="1">
    <location>
        <begin position="1"/>
        <end position="151"/>
    </location>
</feature>
<dbReference type="EMBL" id="JBJKBG010000010">
    <property type="protein sequence ID" value="KAL3718486.1"/>
    <property type="molecule type" value="Genomic_DNA"/>
</dbReference>
<evidence type="ECO:0000313" key="3">
    <source>
        <dbReference type="Proteomes" id="UP001634007"/>
    </source>
</evidence>
<organism evidence="2 3">
    <name type="scientific">Eucalyptus globulus</name>
    <name type="common">Tasmanian blue gum</name>
    <dbReference type="NCBI Taxonomy" id="34317"/>
    <lineage>
        <taxon>Eukaryota</taxon>
        <taxon>Viridiplantae</taxon>
        <taxon>Streptophyta</taxon>
        <taxon>Embryophyta</taxon>
        <taxon>Tracheophyta</taxon>
        <taxon>Spermatophyta</taxon>
        <taxon>Magnoliopsida</taxon>
        <taxon>eudicotyledons</taxon>
        <taxon>Gunneridae</taxon>
        <taxon>Pentapetalae</taxon>
        <taxon>rosids</taxon>
        <taxon>malvids</taxon>
        <taxon>Myrtales</taxon>
        <taxon>Myrtaceae</taxon>
        <taxon>Myrtoideae</taxon>
        <taxon>Eucalypteae</taxon>
        <taxon>Eucalyptus</taxon>
    </lineage>
</organism>
<protein>
    <submittedName>
        <fullName evidence="2">Uncharacterized protein</fullName>
    </submittedName>
</protein>
<proteinExistence type="predicted"/>
<comment type="caution">
    <text evidence="2">The sequence shown here is derived from an EMBL/GenBank/DDBJ whole genome shotgun (WGS) entry which is preliminary data.</text>
</comment>
<accession>A0ABD3IUX5</accession>
<evidence type="ECO:0000313" key="2">
    <source>
        <dbReference type="EMBL" id="KAL3718486.1"/>
    </source>
</evidence>
<feature type="compositionally biased region" description="Basic and acidic residues" evidence="1">
    <location>
        <begin position="137"/>
        <end position="151"/>
    </location>
</feature>
<dbReference type="AlphaFoldDB" id="A0ABD3IUX5"/>
<feature type="compositionally biased region" description="Polar residues" evidence="1">
    <location>
        <begin position="15"/>
        <end position="33"/>
    </location>
</feature>
<gene>
    <name evidence="2" type="ORF">ACJRO7_003594</name>
</gene>
<feature type="compositionally biased region" description="Polar residues" evidence="1">
    <location>
        <begin position="52"/>
        <end position="66"/>
    </location>
</feature>
<name>A0ABD3IUX5_EUCGL</name>
<reference evidence="2 3" key="1">
    <citation type="submission" date="2024-11" db="EMBL/GenBank/DDBJ databases">
        <title>Chromosome-level genome assembly of Eucalyptus globulus Labill. provides insights into its genome evolution.</title>
        <authorList>
            <person name="Li X."/>
        </authorList>
    </citation>
    <scope>NUCLEOTIDE SEQUENCE [LARGE SCALE GENOMIC DNA]</scope>
    <source>
        <strain evidence="2">CL2024</strain>
        <tissue evidence="2">Fresh tender leaves</tissue>
    </source>
</reference>
<keyword evidence="3" id="KW-1185">Reference proteome</keyword>
<feature type="compositionally biased region" description="Basic and acidic residues" evidence="1">
    <location>
        <begin position="118"/>
        <end position="127"/>
    </location>
</feature>
<sequence>MRKFNKNLAKFTTPIEESSILQTTINRGKSTRTSQEDRNRAGARRGNRGALQQATSNKQQATTTRSNDSRNKQATARKRTTTGHASEEEEPIEIRKLELTSSRGRRATAAPSRRRWRELRGVQEKKARVGASALVSLERERERERSSGLTR</sequence>
<evidence type="ECO:0000256" key="1">
    <source>
        <dbReference type="SAM" id="MobiDB-lite"/>
    </source>
</evidence>
<dbReference type="Proteomes" id="UP001634007">
    <property type="component" value="Unassembled WGS sequence"/>
</dbReference>